<proteinExistence type="predicted"/>
<dbReference type="RefSeq" id="WP_088885638.1">
    <property type="nucleotide sequence ID" value="NZ_CP014855.1"/>
</dbReference>
<gene>
    <name evidence="2" type="ORF">A3K92_07310</name>
</gene>
<reference evidence="2 3" key="1">
    <citation type="submission" date="2016-03" db="EMBL/GenBank/DDBJ databases">
        <title>Complete genome sequence of Thermococcus gorgonarius.</title>
        <authorList>
            <person name="Oger P.M."/>
        </authorList>
    </citation>
    <scope>NUCLEOTIDE SEQUENCE [LARGE SCALE GENOMIC DNA]</scope>
    <source>
        <strain evidence="2 3">W-12</strain>
    </source>
</reference>
<evidence type="ECO:0000313" key="3">
    <source>
        <dbReference type="Proteomes" id="UP000250134"/>
    </source>
</evidence>
<accession>A0A2Z2MFR0</accession>
<evidence type="ECO:0000313" key="2">
    <source>
        <dbReference type="EMBL" id="ASJ01301.1"/>
    </source>
</evidence>
<dbReference type="Proteomes" id="UP000250134">
    <property type="component" value="Chromosome"/>
</dbReference>
<dbReference type="GeneID" id="33332350"/>
<keyword evidence="3" id="KW-1185">Reference proteome</keyword>
<dbReference type="AlphaFoldDB" id="A0A2Z2MFR0"/>
<feature type="coiled-coil region" evidence="1">
    <location>
        <begin position="133"/>
        <end position="160"/>
    </location>
</feature>
<protein>
    <submittedName>
        <fullName evidence="2">Uncharacterized protein</fullName>
    </submittedName>
</protein>
<dbReference type="EMBL" id="CP014855">
    <property type="protein sequence ID" value="ASJ01301.1"/>
    <property type="molecule type" value="Genomic_DNA"/>
</dbReference>
<name>A0A2Z2MFR0_THEGO</name>
<sequence length="264" mass="30405">MRGDKRKKSKIEELIKKGLGTSEIARQLGVTPAYVSKVKREIRNKRMINEGEREAEVFKLLKEGKSPVDIVIELKLPAEEVNRIYEKYLELNNLPPVTQLDIMDYVDESCESIREEILGEIREYIQRAITEVHRKLSKDVEEIQAKTEELGKEKDDMKKLLIWSIGELSRILAQISIESLIERMIVVQSFPETLSKSQLSMYQEAAEDACKMFILSNPNPSEVQKIVSKLETFKQSFEMSGDKEAVNRINVLLKILTKYQVKTG</sequence>
<evidence type="ECO:0000256" key="1">
    <source>
        <dbReference type="SAM" id="Coils"/>
    </source>
</evidence>
<organism evidence="2 3">
    <name type="scientific">Thermococcus gorgonarius</name>
    <dbReference type="NCBI Taxonomy" id="71997"/>
    <lineage>
        <taxon>Archaea</taxon>
        <taxon>Methanobacteriati</taxon>
        <taxon>Methanobacteriota</taxon>
        <taxon>Thermococci</taxon>
        <taxon>Thermococcales</taxon>
        <taxon>Thermococcaceae</taxon>
        <taxon>Thermococcus</taxon>
    </lineage>
</organism>
<keyword evidence="1" id="KW-0175">Coiled coil</keyword>
<dbReference type="KEGG" id="tgg:A3K92_07310"/>